<feature type="transmembrane region" description="Helical" evidence="2">
    <location>
        <begin position="332"/>
        <end position="351"/>
    </location>
</feature>
<dbReference type="AlphaFoldDB" id="A0A1H0E7A8"/>
<dbReference type="OrthoDB" id="9810918at2"/>
<sequence length="421" mass="47022">METAWTIFSLYVIIFGSLIAGGLYAERSSNNERQALIRNKKNKLKACAQKYNIQIKSLEQSYKEDKKALRTKQNIFQKLTGQNTTSLRREYQSRYTHEKKQYTNEVRQIIHEWNAQGKNNRKWTIYWKGLIVIGAIVSLGACTHALDEIGEDEDYLSYSNTTEHYWRAEDIPMPHLKDGRRYVSNPDSIISQETVSRLDAKLKQLDDSLGIESVVAVVSHVEGADIEGFAQKIFDIYKVGKKDYGLVMVLAYDDHKFRTQTGRALEAELTDVECFRLQEHYLIPSMKAELPDSGLIYMVDAIYNTLQGKELPEMAELTPKSSTSSDDEDVPLLPFLYLVILIGWGIMYYAMASRLGWNLMAYALGMLRPNPFVEKSHYTGPVIIGTGGGRSSGFGGGFGGGSFGGGFSGGSSGGGGATSSW</sequence>
<feature type="coiled-coil region" evidence="1">
    <location>
        <begin position="41"/>
        <end position="68"/>
    </location>
</feature>
<dbReference type="PANTHER" id="PTHR30373:SF2">
    <property type="entry name" value="UPF0603 PROTEIN YGCG"/>
    <property type="match status" value="1"/>
</dbReference>
<evidence type="ECO:0000313" key="7">
    <source>
        <dbReference type="Proteomes" id="UP000199134"/>
    </source>
</evidence>
<feature type="transmembrane region" description="Helical" evidence="2">
    <location>
        <begin position="6"/>
        <end position="25"/>
    </location>
</feature>
<dbReference type="Pfam" id="PF04536">
    <property type="entry name" value="TPM_phosphatase"/>
    <property type="match status" value="1"/>
</dbReference>
<keyword evidence="2" id="KW-1133">Transmembrane helix</keyword>
<dbReference type="InterPro" id="IPR007621">
    <property type="entry name" value="TPM_dom"/>
</dbReference>
<dbReference type="Proteomes" id="UP000199134">
    <property type="component" value="Unassembled WGS sequence"/>
</dbReference>
<evidence type="ECO:0000259" key="3">
    <source>
        <dbReference type="Pfam" id="PF04536"/>
    </source>
</evidence>
<keyword evidence="1" id="KW-0175">Coiled coil</keyword>
<dbReference type="STRING" id="645274.SAMN04487901_12525"/>
<protein>
    <submittedName>
        <fullName evidence="5">Uncharacterized membrane protein YgcG, contains a TPM-fold domain</fullName>
    </submittedName>
</protein>
<evidence type="ECO:0000313" key="6">
    <source>
        <dbReference type="Proteomes" id="UP000198779"/>
    </source>
</evidence>
<reference evidence="4 7" key="2">
    <citation type="submission" date="2016-10" db="EMBL/GenBank/DDBJ databases">
        <authorList>
            <person name="de Groot N.N."/>
        </authorList>
    </citation>
    <scope>NUCLEOTIDE SEQUENCE [LARGE SCALE GENOMIC DNA]</scope>
    <source>
        <strain evidence="7">BP1-145</strain>
        <strain evidence="4">BP1-148</strain>
    </source>
</reference>
<accession>A0A1G8C259</accession>
<dbReference type="EMBL" id="FNIW01000003">
    <property type="protein sequence ID" value="SDN78235.1"/>
    <property type="molecule type" value="Genomic_DNA"/>
</dbReference>
<name>A0A1H0E7A8_9BACT</name>
<gene>
    <name evidence="5" type="ORF">SAMN04487900_10325</name>
    <name evidence="4" type="ORF">SAMN04487901_12525</name>
</gene>
<feature type="transmembrane region" description="Helical" evidence="2">
    <location>
        <begin position="125"/>
        <end position="146"/>
    </location>
</feature>
<dbReference type="Gene3D" id="3.10.310.50">
    <property type="match status" value="1"/>
</dbReference>
<dbReference type="PANTHER" id="PTHR30373">
    <property type="entry name" value="UPF0603 PROTEIN YGCG"/>
    <property type="match status" value="1"/>
</dbReference>
<keyword evidence="6" id="KW-1185">Reference proteome</keyword>
<keyword evidence="2" id="KW-0812">Transmembrane</keyword>
<evidence type="ECO:0000256" key="1">
    <source>
        <dbReference type="SAM" id="Coils"/>
    </source>
</evidence>
<proteinExistence type="predicted"/>
<accession>A0A1H0E7A8</accession>
<dbReference type="RefSeq" id="WP_091819240.1">
    <property type="nucleotide sequence ID" value="NZ_CP091790.1"/>
</dbReference>
<evidence type="ECO:0000256" key="2">
    <source>
        <dbReference type="SAM" id="Phobius"/>
    </source>
</evidence>
<keyword evidence="2" id="KW-0472">Membrane</keyword>
<organism evidence="5 7">
    <name type="scientific">Prevotella communis</name>
    <dbReference type="NCBI Taxonomy" id="2913614"/>
    <lineage>
        <taxon>Bacteria</taxon>
        <taxon>Pseudomonadati</taxon>
        <taxon>Bacteroidota</taxon>
        <taxon>Bacteroidia</taxon>
        <taxon>Bacteroidales</taxon>
        <taxon>Prevotellaceae</taxon>
        <taxon>Prevotella</taxon>
    </lineage>
</organism>
<feature type="domain" description="TPM" evidence="3">
    <location>
        <begin position="184"/>
        <end position="303"/>
    </location>
</feature>
<evidence type="ECO:0000313" key="4">
    <source>
        <dbReference type="EMBL" id="SDH39556.1"/>
    </source>
</evidence>
<evidence type="ECO:0000313" key="5">
    <source>
        <dbReference type="EMBL" id="SDN78235.1"/>
    </source>
</evidence>
<dbReference type="Proteomes" id="UP000198779">
    <property type="component" value="Unassembled WGS sequence"/>
</dbReference>
<reference evidence="5 6" key="1">
    <citation type="submission" date="2016-10" db="EMBL/GenBank/DDBJ databases">
        <authorList>
            <person name="Varghese N."/>
            <person name="Submissions S."/>
        </authorList>
    </citation>
    <scope>NUCLEOTIDE SEQUENCE</scope>
    <source>
        <strain evidence="5">BP1-145</strain>
        <strain evidence="6">BP1-148</strain>
    </source>
</reference>
<dbReference type="EMBL" id="FNCQ01000025">
    <property type="protein sequence ID" value="SDH39556.1"/>
    <property type="molecule type" value="Genomic_DNA"/>
</dbReference>